<name>D2VVS1_NAEGR</name>
<dbReference type="Gene3D" id="3.30.160.60">
    <property type="entry name" value="Classic Zinc Finger"/>
    <property type="match status" value="1"/>
</dbReference>
<dbReference type="Proteomes" id="UP000006671">
    <property type="component" value="Unassembled WGS sequence"/>
</dbReference>
<keyword evidence="1" id="KW-0862">Zinc</keyword>
<feature type="domain" description="B box-type" evidence="2">
    <location>
        <begin position="64"/>
        <end position="105"/>
    </location>
</feature>
<evidence type="ECO:0000313" key="3">
    <source>
        <dbReference type="EMBL" id="EFC39087.1"/>
    </source>
</evidence>
<sequence>MKNPQRLCTTCLEEENEELLATHSCSTCSLKDLCSYHAKKHERNLHQIIQLIPGMIGGGVDGEEKAPFCKDHFIPINCYCSDCNVLICSTCIVSGGHLTHGISLISEVVMKERKIIGEELERFINRVEEWRSIHQMEENHLLAEIEKVKTKGKELEKQIHLKFDELHNNLTSRKQELITQVYSVVERQCAIVNYVKKNVNVEELKQEFKDLLIMDGYTMMEKKTRVLKKSIADFDLLLDQLLHHVSLECLDNFTIRNIDTDDI</sequence>
<proteinExistence type="predicted"/>
<dbReference type="AlphaFoldDB" id="D2VVS1"/>
<dbReference type="SUPFAM" id="SSF57845">
    <property type="entry name" value="B-box zinc-binding domain"/>
    <property type="match status" value="1"/>
</dbReference>
<dbReference type="VEuPathDB" id="AmoebaDB:NAEGRDRAFT_52652"/>
<evidence type="ECO:0000313" key="4">
    <source>
        <dbReference type="Proteomes" id="UP000006671"/>
    </source>
</evidence>
<dbReference type="GO" id="GO:0061630">
    <property type="term" value="F:ubiquitin protein ligase activity"/>
    <property type="evidence" value="ECO:0007669"/>
    <property type="project" value="TreeGrafter"/>
</dbReference>
<keyword evidence="1" id="KW-0863">Zinc-finger</keyword>
<dbReference type="SMART" id="SM00336">
    <property type="entry name" value="BBOX"/>
    <property type="match status" value="1"/>
</dbReference>
<keyword evidence="4" id="KW-1185">Reference proteome</keyword>
<dbReference type="OrthoDB" id="654191at2759"/>
<dbReference type="Pfam" id="PF00643">
    <property type="entry name" value="zf-B_box"/>
    <property type="match status" value="1"/>
</dbReference>
<dbReference type="InParanoid" id="D2VVS1"/>
<dbReference type="InterPro" id="IPR047153">
    <property type="entry name" value="TRIM45/56/19-like"/>
</dbReference>
<dbReference type="PROSITE" id="PS50119">
    <property type="entry name" value="ZF_BBOX"/>
    <property type="match status" value="1"/>
</dbReference>
<organism evidence="4">
    <name type="scientific">Naegleria gruberi</name>
    <name type="common">Amoeba</name>
    <dbReference type="NCBI Taxonomy" id="5762"/>
    <lineage>
        <taxon>Eukaryota</taxon>
        <taxon>Discoba</taxon>
        <taxon>Heterolobosea</taxon>
        <taxon>Tetramitia</taxon>
        <taxon>Eutetramitia</taxon>
        <taxon>Vahlkampfiidae</taxon>
        <taxon>Naegleria</taxon>
    </lineage>
</organism>
<dbReference type="PANTHER" id="PTHR25462">
    <property type="entry name" value="BONUS, ISOFORM C-RELATED"/>
    <property type="match status" value="1"/>
</dbReference>
<dbReference type="GO" id="GO:0008270">
    <property type="term" value="F:zinc ion binding"/>
    <property type="evidence" value="ECO:0007669"/>
    <property type="project" value="UniProtKB-KW"/>
</dbReference>
<dbReference type="InterPro" id="IPR000315">
    <property type="entry name" value="Znf_B-box"/>
</dbReference>
<evidence type="ECO:0000256" key="1">
    <source>
        <dbReference type="PROSITE-ProRule" id="PRU00024"/>
    </source>
</evidence>
<dbReference type="GeneID" id="8858440"/>
<dbReference type="KEGG" id="ngr:NAEGRDRAFT_52652"/>
<dbReference type="RefSeq" id="XP_002671831.1">
    <property type="nucleotide sequence ID" value="XM_002671785.1"/>
</dbReference>
<dbReference type="PANTHER" id="PTHR25462:SF291">
    <property type="entry name" value="E3 UBIQUITIN-PROTEIN LIGASE TRIM45"/>
    <property type="match status" value="1"/>
</dbReference>
<reference evidence="3 4" key="1">
    <citation type="journal article" date="2010" name="Cell">
        <title>The genome of Naegleria gruberi illuminates early eukaryotic versatility.</title>
        <authorList>
            <person name="Fritz-Laylin L.K."/>
            <person name="Prochnik S.E."/>
            <person name="Ginger M.L."/>
            <person name="Dacks J.B."/>
            <person name="Carpenter M.L."/>
            <person name="Field M.C."/>
            <person name="Kuo A."/>
            <person name="Paredez A."/>
            <person name="Chapman J."/>
            <person name="Pham J."/>
            <person name="Shu S."/>
            <person name="Neupane R."/>
            <person name="Cipriano M."/>
            <person name="Mancuso J."/>
            <person name="Tu H."/>
            <person name="Salamov A."/>
            <person name="Lindquist E."/>
            <person name="Shapiro H."/>
            <person name="Lucas S."/>
            <person name="Grigoriev I.V."/>
            <person name="Cande W.Z."/>
            <person name="Fulton C."/>
            <person name="Rokhsar D.S."/>
            <person name="Dawson S.C."/>
        </authorList>
    </citation>
    <scope>NUCLEOTIDE SEQUENCE [LARGE SCALE GENOMIC DNA]</scope>
    <source>
        <strain evidence="3 4">NEG-M</strain>
    </source>
</reference>
<accession>D2VVS1</accession>
<dbReference type="EMBL" id="GG738902">
    <property type="protein sequence ID" value="EFC39087.1"/>
    <property type="molecule type" value="Genomic_DNA"/>
</dbReference>
<protein>
    <submittedName>
        <fullName evidence="3">Predicted protein</fullName>
    </submittedName>
</protein>
<keyword evidence="1" id="KW-0479">Metal-binding</keyword>
<gene>
    <name evidence="3" type="ORF">NAEGRDRAFT_52652</name>
</gene>
<evidence type="ECO:0000259" key="2">
    <source>
        <dbReference type="PROSITE" id="PS50119"/>
    </source>
</evidence>